<reference evidence="10 11" key="1">
    <citation type="submission" date="2015-03" db="EMBL/GenBank/DDBJ databases">
        <title>Draft genome of the nematode, Opisthorchis viverrini.</title>
        <authorList>
            <person name="Mitreva M."/>
        </authorList>
    </citation>
    <scope>NUCLEOTIDE SEQUENCE [LARGE SCALE GENOMIC DNA]</scope>
    <source>
        <strain evidence="10">Khon Kaen</strain>
    </source>
</reference>
<feature type="non-terminal residue" evidence="10">
    <location>
        <position position="177"/>
    </location>
</feature>
<keyword evidence="5" id="KW-0067">ATP-binding</keyword>
<dbReference type="AlphaFoldDB" id="A0A1S8WWP0"/>
<dbReference type="PANTHER" id="PTHR46877">
    <property type="entry name" value="EPH RECEPTOR A5"/>
    <property type="match status" value="1"/>
</dbReference>
<dbReference type="Pfam" id="PF25599">
    <property type="entry name" value="Ephrin_CRD"/>
    <property type="match status" value="1"/>
</dbReference>
<keyword evidence="6" id="KW-1133">Transmembrane helix</keyword>
<evidence type="ECO:0000256" key="2">
    <source>
        <dbReference type="ARBA" id="ARBA00022692"/>
    </source>
</evidence>
<dbReference type="InterPro" id="IPR011641">
    <property type="entry name" value="Tyr-kin_ephrin_A/B_rcpt-like"/>
</dbReference>
<evidence type="ECO:0000256" key="7">
    <source>
        <dbReference type="ARBA" id="ARBA00023136"/>
    </source>
</evidence>
<evidence type="ECO:0000313" key="10">
    <source>
        <dbReference type="EMBL" id="OON18850.1"/>
    </source>
</evidence>
<evidence type="ECO:0000256" key="3">
    <source>
        <dbReference type="ARBA" id="ARBA00022737"/>
    </source>
</evidence>
<keyword evidence="11" id="KW-1185">Reference proteome</keyword>
<proteinExistence type="predicted"/>
<dbReference type="Gene3D" id="2.60.40.1770">
    <property type="entry name" value="ephrin a2 ectodomain"/>
    <property type="match status" value="1"/>
</dbReference>
<sequence length="177" mass="19304">VNLIEFPETPSGHTGELQSIEGRCIDGAVQLNNSKVTNQAFCLPNGKWRLYSDAHCVCNAGYELHSGGQRCEACAQGTYKVAIGNSNCLLCPMNSISSGPGQVTCDCLPGYFRMGIGTLETEAGSCYGYWITEFKRFKIRAQNAYGTGPLSSPIRLWRPHDLNRDVLVFGSSLQDGR</sequence>
<dbReference type="Proteomes" id="UP000243686">
    <property type="component" value="Unassembled WGS sequence"/>
</dbReference>
<evidence type="ECO:0000256" key="6">
    <source>
        <dbReference type="ARBA" id="ARBA00022989"/>
    </source>
</evidence>
<feature type="non-terminal residue" evidence="10">
    <location>
        <position position="1"/>
    </location>
</feature>
<keyword evidence="3" id="KW-0677">Repeat</keyword>
<keyword evidence="4" id="KW-0547">Nucleotide-binding</keyword>
<keyword evidence="8" id="KW-0675">Receptor</keyword>
<evidence type="ECO:0000256" key="5">
    <source>
        <dbReference type="ARBA" id="ARBA00022840"/>
    </source>
</evidence>
<keyword evidence="7" id="KW-0472">Membrane</keyword>
<feature type="domain" description="Tyrosine-protein kinase ephrin type A/B receptor-like" evidence="9">
    <location>
        <begin position="61"/>
        <end position="99"/>
    </location>
</feature>
<dbReference type="InterPro" id="IPR050449">
    <property type="entry name" value="Ephrin_rcpt_TKs"/>
</dbReference>
<dbReference type="SUPFAM" id="SSF57184">
    <property type="entry name" value="Growth factor receptor domain"/>
    <property type="match status" value="1"/>
</dbReference>
<protein>
    <recommendedName>
        <fullName evidence="9">Tyrosine-protein kinase ephrin type A/B receptor-like domain-containing protein</fullName>
    </recommendedName>
</protein>
<dbReference type="PANTHER" id="PTHR46877:SF14">
    <property type="entry name" value="RECEPTOR PROTEIN-TYROSINE KINASE"/>
    <property type="match status" value="1"/>
</dbReference>
<name>A0A1S8WWP0_OPIVI</name>
<accession>A0A1S8WWP0</accession>
<dbReference type="GO" id="GO:0030425">
    <property type="term" value="C:dendrite"/>
    <property type="evidence" value="ECO:0007669"/>
    <property type="project" value="TreeGrafter"/>
</dbReference>
<dbReference type="InterPro" id="IPR009030">
    <property type="entry name" value="Growth_fac_rcpt_cys_sf"/>
</dbReference>
<organism evidence="10 11">
    <name type="scientific">Opisthorchis viverrini</name>
    <name type="common">Southeast Asian liver fluke</name>
    <dbReference type="NCBI Taxonomy" id="6198"/>
    <lineage>
        <taxon>Eukaryota</taxon>
        <taxon>Metazoa</taxon>
        <taxon>Spiralia</taxon>
        <taxon>Lophotrochozoa</taxon>
        <taxon>Platyhelminthes</taxon>
        <taxon>Trematoda</taxon>
        <taxon>Digenea</taxon>
        <taxon>Opisthorchiida</taxon>
        <taxon>Opisthorchiata</taxon>
        <taxon>Opisthorchiidae</taxon>
        <taxon>Opisthorchis</taxon>
    </lineage>
</organism>
<dbReference type="Gene3D" id="2.10.50.10">
    <property type="entry name" value="Tumor Necrosis Factor Receptor, subunit A, domain 2"/>
    <property type="match status" value="1"/>
</dbReference>
<dbReference type="Pfam" id="PF07699">
    <property type="entry name" value="Ephrin_rec_like"/>
    <property type="match status" value="1"/>
</dbReference>
<dbReference type="GO" id="GO:0005005">
    <property type="term" value="F:transmembrane-ephrin receptor activity"/>
    <property type="evidence" value="ECO:0007669"/>
    <property type="project" value="TreeGrafter"/>
</dbReference>
<evidence type="ECO:0000259" key="9">
    <source>
        <dbReference type="Pfam" id="PF07699"/>
    </source>
</evidence>
<evidence type="ECO:0000313" key="11">
    <source>
        <dbReference type="Proteomes" id="UP000243686"/>
    </source>
</evidence>
<dbReference type="GO" id="GO:0005524">
    <property type="term" value="F:ATP binding"/>
    <property type="evidence" value="ECO:0007669"/>
    <property type="project" value="UniProtKB-KW"/>
</dbReference>
<gene>
    <name evidence="10" type="ORF">X801_05291</name>
</gene>
<dbReference type="FunFam" id="2.10.50.10:FF:000001">
    <property type="entry name" value="Ephrin type-A receptor 5"/>
    <property type="match status" value="1"/>
</dbReference>
<keyword evidence="2" id="KW-0812">Transmembrane</keyword>
<dbReference type="GO" id="GO:0005886">
    <property type="term" value="C:plasma membrane"/>
    <property type="evidence" value="ECO:0007669"/>
    <property type="project" value="TreeGrafter"/>
</dbReference>
<evidence type="ECO:0000256" key="8">
    <source>
        <dbReference type="ARBA" id="ARBA00023170"/>
    </source>
</evidence>
<dbReference type="SMART" id="SM01411">
    <property type="entry name" value="Ephrin_rec_like"/>
    <property type="match status" value="1"/>
</dbReference>
<dbReference type="GO" id="GO:0007411">
    <property type="term" value="P:axon guidance"/>
    <property type="evidence" value="ECO:0007669"/>
    <property type="project" value="TreeGrafter"/>
</dbReference>
<dbReference type="EMBL" id="KV893788">
    <property type="protein sequence ID" value="OON18850.1"/>
    <property type="molecule type" value="Genomic_DNA"/>
</dbReference>
<comment type="subcellular location">
    <subcellularLocation>
        <location evidence="1">Membrane</location>
        <topology evidence="1">Single-pass membrane protein</topology>
    </subcellularLocation>
</comment>
<evidence type="ECO:0000256" key="4">
    <source>
        <dbReference type="ARBA" id="ARBA00022741"/>
    </source>
</evidence>
<evidence type="ECO:0000256" key="1">
    <source>
        <dbReference type="ARBA" id="ARBA00004167"/>
    </source>
</evidence>